<name>A0A934QFY0_9PROT</name>
<organism evidence="2 3">
    <name type="scientific">Rhodovibrio salinarum</name>
    <dbReference type="NCBI Taxonomy" id="1087"/>
    <lineage>
        <taxon>Bacteria</taxon>
        <taxon>Pseudomonadati</taxon>
        <taxon>Pseudomonadota</taxon>
        <taxon>Alphaproteobacteria</taxon>
        <taxon>Rhodospirillales</taxon>
        <taxon>Rhodovibrionaceae</taxon>
        <taxon>Rhodovibrio</taxon>
    </lineage>
</organism>
<dbReference type="AlphaFoldDB" id="A0A934QFY0"/>
<protein>
    <recommendedName>
        <fullName evidence="1">Sulfotransferase domain-containing protein</fullName>
    </recommendedName>
</protein>
<proteinExistence type="predicted"/>
<accession>A0A934QFY0</accession>
<dbReference type="GO" id="GO:0008146">
    <property type="term" value="F:sulfotransferase activity"/>
    <property type="evidence" value="ECO:0007669"/>
    <property type="project" value="InterPro"/>
</dbReference>
<dbReference type="Proteomes" id="UP000778970">
    <property type="component" value="Unassembled WGS sequence"/>
</dbReference>
<dbReference type="InterPro" id="IPR027417">
    <property type="entry name" value="P-loop_NTPase"/>
</dbReference>
<evidence type="ECO:0000313" key="2">
    <source>
        <dbReference type="EMBL" id="MBK1696033.1"/>
    </source>
</evidence>
<dbReference type="Pfam" id="PF00685">
    <property type="entry name" value="Sulfotransfer_1"/>
    <property type="match status" value="1"/>
</dbReference>
<dbReference type="Gene3D" id="3.40.50.300">
    <property type="entry name" value="P-loop containing nucleotide triphosphate hydrolases"/>
    <property type="match status" value="1"/>
</dbReference>
<comment type="caution">
    <text evidence="2">The sequence shown here is derived from an EMBL/GenBank/DDBJ whole genome shotgun (WGS) entry which is preliminary data.</text>
</comment>
<sequence length="269" mass="30713">MLPSAKIDRVWKWQKTGLHQALRLLARPSDKRILLVSGVQRSGTNLVLGTLDASLDTSVFFEGDPRAFDRFALRDVECILNLTEQANTSLVVFKSLLEAGELADWMDATGASAIWVFRSYTDMVNSYLRKWPGGRNRLDEIADGRALEDWRARGIRDETLDMIRQHYDPAMSDADAIALFWAYRNQMFFDQGLADKTNVLLLFYDDFVRRPAVVGRQVCRFAQIPYTPSLTRAVKTSSLKKNDPPRLRPDITELCEEMMARLKAVYEPS</sequence>
<feature type="domain" description="Sulfotransferase" evidence="1">
    <location>
        <begin position="34"/>
        <end position="241"/>
    </location>
</feature>
<evidence type="ECO:0000313" key="3">
    <source>
        <dbReference type="Proteomes" id="UP000778970"/>
    </source>
</evidence>
<dbReference type="InterPro" id="IPR000863">
    <property type="entry name" value="Sulfotransferase_dom"/>
</dbReference>
<dbReference type="RefSeq" id="WP_027289910.1">
    <property type="nucleotide sequence ID" value="NZ_NRRE01000009.1"/>
</dbReference>
<dbReference type="SUPFAM" id="SSF52540">
    <property type="entry name" value="P-loop containing nucleoside triphosphate hydrolases"/>
    <property type="match status" value="1"/>
</dbReference>
<reference evidence="2" key="2">
    <citation type="journal article" date="2020" name="Microorganisms">
        <title>Osmotic Adaptation and Compatible Solute Biosynthesis of Phototrophic Bacteria as Revealed from Genome Analyses.</title>
        <authorList>
            <person name="Imhoff J.F."/>
            <person name="Rahn T."/>
            <person name="Kunzel S."/>
            <person name="Keller A."/>
            <person name="Neulinger S.C."/>
        </authorList>
    </citation>
    <scope>NUCLEOTIDE SEQUENCE</scope>
    <source>
        <strain evidence="2">DSM 9154</strain>
    </source>
</reference>
<reference evidence="2" key="1">
    <citation type="submission" date="2017-08" db="EMBL/GenBank/DDBJ databases">
        <authorList>
            <person name="Imhoff J.F."/>
            <person name="Rahn T."/>
            <person name="Kuenzel S."/>
            <person name="Neulinger S.C."/>
        </authorList>
    </citation>
    <scope>NUCLEOTIDE SEQUENCE</scope>
    <source>
        <strain evidence="2">DSM 9154</strain>
    </source>
</reference>
<dbReference type="EMBL" id="NRRE01000009">
    <property type="protein sequence ID" value="MBK1696033.1"/>
    <property type="molecule type" value="Genomic_DNA"/>
</dbReference>
<keyword evidence="3" id="KW-1185">Reference proteome</keyword>
<gene>
    <name evidence="2" type="ORF">CKO21_02080</name>
</gene>
<evidence type="ECO:0000259" key="1">
    <source>
        <dbReference type="Pfam" id="PF00685"/>
    </source>
</evidence>